<dbReference type="Proteomes" id="UP000053105">
    <property type="component" value="Unassembled WGS sequence"/>
</dbReference>
<evidence type="ECO:0000313" key="1">
    <source>
        <dbReference type="EMBL" id="KOX78886.1"/>
    </source>
</evidence>
<accession>A0A0M9A8Y0</accession>
<proteinExistence type="predicted"/>
<organism evidence="1 2">
    <name type="scientific">Melipona quadrifasciata</name>
    <dbReference type="NCBI Taxonomy" id="166423"/>
    <lineage>
        <taxon>Eukaryota</taxon>
        <taxon>Metazoa</taxon>
        <taxon>Ecdysozoa</taxon>
        <taxon>Arthropoda</taxon>
        <taxon>Hexapoda</taxon>
        <taxon>Insecta</taxon>
        <taxon>Pterygota</taxon>
        <taxon>Neoptera</taxon>
        <taxon>Endopterygota</taxon>
        <taxon>Hymenoptera</taxon>
        <taxon>Apocrita</taxon>
        <taxon>Aculeata</taxon>
        <taxon>Apoidea</taxon>
        <taxon>Anthophila</taxon>
        <taxon>Apidae</taxon>
        <taxon>Melipona</taxon>
    </lineage>
</organism>
<keyword evidence="2" id="KW-1185">Reference proteome</keyword>
<gene>
    <name evidence="1" type="ORF">WN51_08645</name>
</gene>
<name>A0A0M9A8Y0_9HYME</name>
<evidence type="ECO:0000313" key="2">
    <source>
        <dbReference type="Proteomes" id="UP000053105"/>
    </source>
</evidence>
<dbReference type="EMBL" id="KQ435719">
    <property type="protein sequence ID" value="KOX78886.1"/>
    <property type="molecule type" value="Genomic_DNA"/>
</dbReference>
<reference evidence="1 2" key="1">
    <citation type="submission" date="2015-07" db="EMBL/GenBank/DDBJ databases">
        <title>The genome of Melipona quadrifasciata.</title>
        <authorList>
            <person name="Pan H."/>
            <person name="Kapheim K."/>
        </authorList>
    </citation>
    <scope>NUCLEOTIDE SEQUENCE [LARGE SCALE GENOMIC DNA]</scope>
    <source>
        <strain evidence="1">0111107301</strain>
        <tissue evidence="1">Whole body</tissue>
    </source>
</reference>
<dbReference type="AlphaFoldDB" id="A0A0M9A8Y0"/>
<sequence length="174" mass="19513">MCGRTDGRRFLGKEKARESESLRFVSESLPRLISGADGSDSLPQTPVILLANFRGFEQKGRHKASKTLLNPSVKIENSDSIPQEITINTENIFKNEFGAYKKSKTNLRIQNFLVDSKLSIDIYFPTKSKIIEQRRATMSKKLISLYSVGRDNGGLREVSNGDKNCINALIQFLA</sequence>
<protein>
    <submittedName>
        <fullName evidence="1">Uncharacterized protein</fullName>
    </submittedName>
</protein>